<gene>
    <name evidence="2" type="ORF">AN908_22595</name>
    <name evidence="3" type="ORF">AN912_17990</name>
</gene>
<feature type="compositionally biased region" description="Basic and acidic residues" evidence="1">
    <location>
        <begin position="1"/>
        <end position="19"/>
    </location>
</feature>
<dbReference type="KEGG" id="miz:BAB75_10560"/>
<accession>A0A7V8LKW9</accession>
<proteinExistence type="predicted"/>
<feature type="region of interest" description="Disordered" evidence="1">
    <location>
        <begin position="47"/>
        <end position="76"/>
    </location>
</feature>
<evidence type="ECO:0000313" key="3">
    <source>
        <dbReference type="EMBL" id="KPG31452.1"/>
    </source>
</evidence>
<feature type="compositionally biased region" description="Gly residues" evidence="1">
    <location>
        <begin position="67"/>
        <end position="76"/>
    </location>
</feature>
<feature type="region of interest" description="Disordered" evidence="1">
    <location>
        <begin position="1"/>
        <end position="35"/>
    </location>
</feature>
<dbReference type="EMBL" id="LJFS01000023">
    <property type="protein sequence ID" value="KPG31452.1"/>
    <property type="molecule type" value="Genomic_DNA"/>
</dbReference>
<keyword evidence="5" id="KW-1185">Reference proteome</keyword>
<dbReference type="EMBL" id="LJFO01000015">
    <property type="protein sequence ID" value="KPG05240.1"/>
    <property type="molecule type" value="Genomic_DNA"/>
</dbReference>
<evidence type="ECO:0000256" key="1">
    <source>
        <dbReference type="SAM" id="MobiDB-lite"/>
    </source>
</evidence>
<evidence type="ECO:0000313" key="2">
    <source>
        <dbReference type="EMBL" id="KPG05240.1"/>
    </source>
</evidence>
<evidence type="ECO:0000313" key="4">
    <source>
        <dbReference type="Proteomes" id="UP000037843"/>
    </source>
</evidence>
<evidence type="ECO:0000313" key="5">
    <source>
        <dbReference type="Proteomes" id="UP000037962"/>
    </source>
</evidence>
<reference evidence="4 5" key="1">
    <citation type="submission" date="2015-09" db="EMBL/GenBank/DDBJ databases">
        <title>Genome Sequences of Mycobacterium immunogenum Isolates, Recuperated from a Chloraminated Drinking Water Distribution System Simulator Subjected to Episodes of Nitrification.</title>
        <authorList>
            <person name="Gomez-Alvarez V."/>
            <person name="Revetta R.P."/>
        </authorList>
    </citation>
    <scope>NUCLEOTIDE SEQUENCE [LARGE SCALE GENOMIC DNA]</scope>
    <source>
        <strain evidence="2 4">H008</strain>
        <strain evidence="3 5">H076</strain>
    </source>
</reference>
<organism evidence="2 4">
    <name type="scientific">Mycobacteroides immunogenum</name>
    <dbReference type="NCBI Taxonomy" id="83262"/>
    <lineage>
        <taxon>Bacteria</taxon>
        <taxon>Bacillati</taxon>
        <taxon>Actinomycetota</taxon>
        <taxon>Actinomycetes</taxon>
        <taxon>Mycobacteriales</taxon>
        <taxon>Mycobacteriaceae</taxon>
        <taxon>Mycobacteroides</taxon>
    </lineage>
</organism>
<comment type="caution">
    <text evidence="2">The sequence shown here is derived from an EMBL/GenBank/DDBJ whole genome shotgun (WGS) entry which is preliminary data.</text>
</comment>
<protein>
    <submittedName>
        <fullName evidence="2">Uncharacterized protein</fullName>
    </submittedName>
</protein>
<dbReference type="Proteomes" id="UP000037962">
    <property type="component" value="Unassembled WGS sequence"/>
</dbReference>
<dbReference type="AlphaFoldDB" id="A0A7V8LKW9"/>
<name>A0A7V8LKW9_9MYCO</name>
<dbReference type="Proteomes" id="UP000037843">
    <property type="component" value="Unassembled WGS sequence"/>
</dbReference>
<sequence length="76" mass="7907">MDRALNVRGDFRDVPRQDGVDNGGLTADMPVHRGAGTSRLTSHLVEVQPVQSVARDPAGGDRNDPIGGDGVTIGSV</sequence>